<keyword evidence="2" id="KW-0378">Hydrolase</keyword>
<dbReference type="Gene3D" id="3.40.50.1820">
    <property type="entry name" value="alpha/beta hydrolase"/>
    <property type="match status" value="1"/>
</dbReference>
<proteinExistence type="predicted"/>
<reference evidence="2" key="1">
    <citation type="submission" date="2021-01" db="EMBL/GenBank/DDBJ databases">
        <title>Genome sequence of Phenylobacterium sp. 20VBR1 isolated from a valley glaceir, Ny-Alesund, Svalbard.</title>
        <authorList>
            <person name="Thomas F.A."/>
            <person name="Krishnan K.P."/>
            <person name="Sinha R.K."/>
        </authorList>
    </citation>
    <scope>NUCLEOTIDE SEQUENCE</scope>
    <source>
        <strain evidence="2">20VBR1</strain>
    </source>
</reference>
<dbReference type="AlphaFoldDB" id="A0A974P5I8"/>
<dbReference type="InterPro" id="IPR029058">
    <property type="entry name" value="AB_hydrolase_fold"/>
</dbReference>
<dbReference type="GO" id="GO:0016787">
    <property type="term" value="F:hydrolase activity"/>
    <property type="evidence" value="ECO:0007669"/>
    <property type="project" value="UniProtKB-KW"/>
</dbReference>
<protein>
    <submittedName>
        <fullName evidence="2">Alpha/beta hydrolase</fullName>
    </submittedName>
</protein>
<dbReference type="EMBL" id="CP068570">
    <property type="protein sequence ID" value="QQZ51357.1"/>
    <property type="molecule type" value="Genomic_DNA"/>
</dbReference>
<accession>A0A974P5I8</accession>
<gene>
    <name evidence="2" type="ORF">JKL49_10055</name>
</gene>
<dbReference type="SUPFAM" id="SSF53474">
    <property type="entry name" value="alpha/beta-Hydrolases"/>
    <property type="match status" value="1"/>
</dbReference>
<sequence>MVEAVRSRLGVTKVAVLGISGGSVVGLSMAAARPDLISVYAGTGQFVDWAAQDALSYQMVLAAARSARDGAAVAELEGSGRRPMPTPRPRRSSPNMPGR</sequence>
<organism evidence="2">
    <name type="scientific">Phenylobacterium glaciei</name>
    <dbReference type="NCBI Taxonomy" id="2803784"/>
    <lineage>
        <taxon>Bacteria</taxon>
        <taxon>Pseudomonadati</taxon>
        <taxon>Pseudomonadota</taxon>
        <taxon>Alphaproteobacteria</taxon>
        <taxon>Caulobacterales</taxon>
        <taxon>Caulobacteraceae</taxon>
        <taxon>Phenylobacterium</taxon>
    </lineage>
</organism>
<feature type="region of interest" description="Disordered" evidence="1">
    <location>
        <begin position="72"/>
        <end position="99"/>
    </location>
</feature>
<evidence type="ECO:0000256" key="1">
    <source>
        <dbReference type="SAM" id="MobiDB-lite"/>
    </source>
</evidence>
<name>A0A974P5I8_9CAUL</name>
<evidence type="ECO:0000313" key="2">
    <source>
        <dbReference type="EMBL" id="QQZ51357.1"/>
    </source>
</evidence>